<dbReference type="Gene3D" id="3.30.420.10">
    <property type="entry name" value="Ribonuclease H-like superfamily/Ribonuclease H"/>
    <property type="match status" value="1"/>
</dbReference>
<accession>A0A069DPZ4</accession>
<sequence length="177" mass="20572">ITLLFTATDCAWSNGMIERLNQTLVNNMRCLINAPGERKKWHTIITEVVDTYNETLHSVTGFAPAYLLFGKYINLCPIDICEQDLQEDRKRAYENSVRCFWKNKQRIDRNKKNEELNIGDEVFVDVGNKLNKAKLDEVRTGPFKIIKKISPLMYKIDSNNRSHLSNIIHKNKMLIAK</sequence>
<protein>
    <recommendedName>
        <fullName evidence="1">Integrase catalytic domain-containing protein</fullName>
    </recommendedName>
</protein>
<name>A0A069DPZ4_9HEMI</name>
<dbReference type="InterPro" id="IPR050951">
    <property type="entry name" value="Retrovirus_Pol_polyprotein"/>
</dbReference>
<dbReference type="PANTHER" id="PTHR37984:SF15">
    <property type="entry name" value="INTEGRASE CATALYTIC DOMAIN-CONTAINING PROTEIN"/>
    <property type="match status" value="1"/>
</dbReference>
<dbReference type="InterPro" id="IPR012337">
    <property type="entry name" value="RNaseH-like_sf"/>
</dbReference>
<dbReference type="InterPro" id="IPR036397">
    <property type="entry name" value="RNaseH_sf"/>
</dbReference>
<evidence type="ECO:0000313" key="2">
    <source>
        <dbReference type="EMBL" id="JAC85702.1"/>
    </source>
</evidence>
<dbReference type="GO" id="GO:0003676">
    <property type="term" value="F:nucleic acid binding"/>
    <property type="evidence" value="ECO:0007669"/>
    <property type="project" value="InterPro"/>
</dbReference>
<reference evidence="2" key="1">
    <citation type="journal article" date="2015" name="J. Med. Entomol.">
        <title>A Deep Insight Into the Sialotranscriptome of the Chagas Disease Vector, Panstrongylus megistus (Hemiptera: Heteroptera).</title>
        <authorList>
            <person name="Ribeiro J.M."/>
            <person name="Schwarz A."/>
            <person name="Francischetti I.M."/>
        </authorList>
    </citation>
    <scope>NUCLEOTIDE SEQUENCE</scope>
    <source>
        <tissue evidence="2">Salivary glands</tissue>
    </source>
</reference>
<dbReference type="InterPro" id="IPR001584">
    <property type="entry name" value="Integrase_cat-core"/>
</dbReference>
<dbReference type="GO" id="GO:0015074">
    <property type="term" value="P:DNA integration"/>
    <property type="evidence" value="ECO:0007669"/>
    <property type="project" value="InterPro"/>
</dbReference>
<dbReference type="EMBL" id="GBGD01003187">
    <property type="protein sequence ID" value="JAC85702.1"/>
    <property type="molecule type" value="mRNA"/>
</dbReference>
<dbReference type="PANTHER" id="PTHR37984">
    <property type="entry name" value="PROTEIN CBG26694"/>
    <property type="match status" value="1"/>
</dbReference>
<dbReference type="PROSITE" id="PS50994">
    <property type="entry name" value="INTEGRASE"/>
    <property type="match status" value="1"/>
</dbReference>
<evidence type="ECO:0000259" key="1">
    <source>
        <dbReference type="PROSITE" id="PS50994"/>
    </source>
</evidence>
<proteinExistence type="evidence at transcript level"/>
<feature type="non-terminal residue" evidence="2">
    <location>
        <position position="1"/>
    </location>
</feature>
<dbReference type="AlphaFoldDB" id="A0A069DPZ4"/>
<feature type="domain" description="Integrase catalytic" evidence="1">
    <location>
        <begin position="1"/>
        <end position="72"/>
    </location>
</feature>
<dbReference type="SUPFAM" id="SSF53098">
    <property type="entry name" value="Ribonuclease H-like"/>
    <property type="match status" value="1"/>
</dbReference>
<organism evidence="2">
    <name type="scientific">Panstrongylus megistus</name>
    <dbReference type="NCBI Taxonomy" id="65343"/>
    <lineage>
        <taxon>Eukaryota</taxon>
        <taxon>Metazoa</taxon>
        <taxon>Ecdysozoa</taxon>
        <taxon>Arthropoda</taxon>
        <taxon>Hexapoda</taxon>
        <taxon>Insecta</taxon>
        <taxon>Pterygota</taxon>
        <taxon>Neoptera</taxon>
        <taxon>Paraneoptera</taxon>
        <taxon>Hemiptera</taxon>
        <taxon>Heteroptera</taxon>
        <taxon>Panheteroptera</taxon>
        <taxon>Cimicomorpha</taxon>
        <taxon>Reduviidae</taxon>
        <taxon>Triatominae</taxon>
        <taxon>Panstrongylus</taxon>
    </lineage>
</organism>